<evidence type="ECO:0000313" key="7">
    <source>
        <dbReference type="EMBL" id="GMH65968.1"/>
    </source>
</evidence>
<feature type="region of interest" description="Disordered" evidence="4">
    <location>
        <begin position="828"/>
        <end position="929"/>
    </location>
</feature>
<organism evidence="7 8">
    <name type="scientific">Triparma strigata</name>
    <dbReference type="NCBI Taxonomy" id="1606541"/>
    <lineage>
        <taxon>Eukaryota</taxon>
        <taxon>Sar</taxon>
        <taxon>Stramenopiles</taxon>
        <taxon>Ochrophyta</taxon>
        <taxon>Bolidophyceae</taxon>
        <taxon>Parmales</taxon>
        <taxon>Triparmaceae</taxon>
        <taxon>Triparma</taxon>
    </lineage>
</organism>
<dbReference type="InterPro" id="IPR032714">
    <property type="entry name" value="DZIP1_N"/>
</dbReference>
<feature type="compositionally biased region" description="Acidic residues" evidence="4">
    <location>
        <begin position="556"/>
        <end position="582"/>
    </location>
</feature>
<dbReference type="PROSITE" id="PS00018">
    <property type="entry name" value="EF_HAND_1"/>
    <property type="match status" value="2"/>
</dbReference>
<feature type="compositionally biased region" description="Basic and acidic residues" evidence="4">
    <location>
        <begin position="832"/>
        <end position="919"/>
    </location>
</feature>
<proteinExistence type="predicted"/>
<dbReference type="Pfam" id="PF00240">
    <property type="entry name" value="ubiquitin"/>
    <property type="match status" value="1"/>
</dbReference>
<dbReference type="GO" id="GO:0005509">
    <property type="term" value="F:calcium ion binding"/>
    <property type="evidence" value="ECO:0007669"/>
    <property type="project" value="InterPro"/>
</dbReference>
<dbReference type="AlphaFoldDB" id="A0A9W7E7Y0"/>
<comment type="caution">
    <text evidence="7">The sequence shown here is derived from an EMBL/GenBank/DDBJ whole genome shotgun (WGS) entry which is preliminary data.</text>
</comment>
<dbReference type="PROSITE" id="PS50222">
    <property type="entry name" value="EF_HAND_2"/>
    <property type="match status" value="2"/>
</dbReference>
<feature type="compositionally biased region" description="Polar residues" evidence="4">
    <location>
        <begin position="34"/>
        <end position="53"/>
    </location>
</feature>
<dbReference type="GO" id="GO:0005737">
    <property type="term" value="C:cytoplasm"/>
    <property type="evidence" value="ECO:0007669"/>
    <property type="project" value="UniProtKB-SubCell"/>
</dbReference>
<dbReference type="GO" id="GO:0008270">
    <property type="term" value="F:zinc ion binding"/>
    <property type="evidence" value="ECO:0007669"/>
    <property type="project" value="UniProtKB-KW"/>
</dbReference>
<feature type="region of interest" description="Disordered" evidence="4">
    <location>
        <begin position="435"/>
        <end position="519"/>
    </location>
</feature>
<reference evidence="8" key="1">
    <citation type="journal article" date="2023" name="Commun. Biol.">
        <title>Genome analysis of Parmales, the sister group of diatoms, reveals the evolutionary specialization of diatoms from phago-mixotrophs to photoautotrophs.</title>
        <authorList>
            <person name="Ban H."/>
            <person name="Sato S."/>
            <person name="Yoshikawa S."/>
            <person name="Yamada K."/>
            <person name="Nakamura Y."/>
            <person name="Ichinomiya M."/>
            <person name="Sato N."/>
            <person name="Blanc-Mathieu R."/>
            <person name="Endo H."/>
            <person name="Kuwata A."/>
            <person name="Ogata H."/>
        </authorList>
    </citation>
    <scope>NUCLEOTIDE SEQUENCE [LARGE SCALE GENOMIC DNA]</scope>
    <source>
        <strain evidence="8">NIES 3701</strain>
    </source>
</reference>
<dbReference type="Gene3D" id="3.10.20.90">
    <property type="entry name" value="Phosphatidylinositol 3-kinase Catalytic Subunit, Chain A, domain 1"/>
    <property type="match status" value="1"/>
</dbReference>
<protein>
    <recommendedName>
        <fullName evidence="9">Calmodulin</fullName>
    </recommendedName>
</protein>
<evidence type="ECO:0000256" key="3">
    <source>
        <dbReference type="SAM" id="Coils"/>
    </source>
</evidence>
<dbReference type="InterPro" id="IPR002048">
    <property type="entry name" value="EF_hand_dom"/>
</dbReference>
<keyword evidence="8" id="KW-1185">Reference proteome</keyword>
<sequence length="929" mass="102224">MSNPTPKGAPRQLKSSFVRPYQIPGAPQPKTVVPGQNNQNETNSGGNTSTVKPTVPTSYAESLLFHKSFYFQQRRGSLDLRSISRVDIDKVIREVDIDTLQAFLENITFSDVSADELSLYSDDTFVRLFQVTQLTLEYLINVQDTLAGNLDSLAQKYSRKKRELERARGATIEKDEEIARLKRENKRKKKTIQAYESMLRQAPPPREVEVEANEVGGSGGGGNGGSGSGVKASVGAAGGNGVVAPSTSPDDEIHIYIIRWFIGTCLDITVEGRTTVMELKSKISKITGSAMPLSEQQITLKGVNLKDGDSLYEVGVVDEGVLVLMDGEKPQAAPAPAPAQPTIVMQAPPPMAQQPVATAPVADPLLKKQTEELHAAAIASQAELSKATQLLQEEIAKGQAREMTMKEEMESRVKALEESIRNEVKQEVMLQQKTEVGSGGGAGGAGLAAGAGQVPMPKMSSAGDLESDDEEEEILTRTEIAARMKESEIRAKESEERAKAIEDEMRMSMEKLRASNDETRELKEALELAKIQREKLEQEKEQLLLKPKPSSKVGNLEDDDDDDDEEEEDGPLTFPDDSDEEGNEKGNEKGNEEGNEEEQVVVSPKAVEKKGDEDEDEDSKEASYESIWDKLDKNKDGMVTPREIIVAVRKDPEIAKALGLSDYIHEGETRDSLMALFQAMDKDSDDVVDKKEFMVWERKAHKSVRVAEGGEEGGGKEGLLSLDYEGNRIEMSLDDLKDLDEVRKSFAGQIKGASMEQVSLVKSVKEEIDGEVHTSEVEIKSLKELRDSYSEGSLKAALKLAEDNITFATVAAKMSKMDEAVEKFVSKLKSRHEREDELEAKRIKEEEEVEAAKEKKEKEEKEAKEAKDAAELKAKKEEEEKVLQEKLAKEAKEKVKAKEKEEAGGSGDEKEKETEEVPKPGKGGCCATS</sequence>
<evidence type="ECO:0000313" key="8">
    <source>
        <dbReference type="Proteomes" id="UP001165085"/>
    </source>
</evidence>
<feature type="domain" description="EF-hand" evidence="6">
    <location>
        <begin position="668"/>
        <end position="703"/>
    </location>
</feature>
<dbReference type="Proteomes" id="UP001165085">
    <property type="component" value="Unassembled WGS sequence"/>
</dbReference>
<feature type="compositionally biased region" description="Basic and acidic residues" evidence="4">
    <location>
        <begin position="474"/>
        <end position="519"/>
    </location>
</feature>
<feature type="compositionally biased region" description="Basic and acidic residues" evidence="4">
    <location>
        <begin position="583"/>
        <end position="592"/>
    </location>
</feature>
<evidence type="ECO:0000256" key="4">
    <source>
        <dbReference type="SAM" id="MobiDB-lite"/>
    </source>
</evidence>
<dbReference type="EMBL" id="BRXY01000104">
    <property type="protein sequence ID" value="GMH65968.1"/>
    <property type="molecule type" value="Genomic_DNA"/>
</dbReference>
<dbReference type="SMART" id="SM00054">
    <property type="entry name" value="EFh"/>
    <property type="match status" value="2"/>
</dbReference>
<evidence type="ECO:0000259" key="5">
    <source>
        <dbReference type="PROSITE" id="PS50053"/>
    </source>
</evidence>
<feature type="region of interest" description="Disordered" evidence="4">
    <location>
        <begin position="539"/>
        <end position="629"/>
    </location>
</feature>
<feature type="coiled-coil region" evidence="3">
    <location>
        <begin position="147"/>
        <end position="198"/>
    </location>
</feature>
<keyword evidence="2 3" id="KW-0175">Coiled coil</keyword>
<feature type="compositionally biased region" description="Basic and acidic residues" evidence="4">
    <location>
        <begin position="620"/>
        <end position="629"/>
    </location>
</feature>
<feature type="domain" description="EF-hand" evidence="6">
    <location>
        <begin position="619"/>
        <end position="654"/>
    </location>
</feature>
<dbReference type="Gene3D" id="1.10.238.10">
    <property type="entry name" value="EF-hand"/>
    <property type="match status" value="1"/>
</dbReference>
<feature type="compositionally biased region" description="Gly residues" evidence="4">
    <location>
        <begin position="437"/>
        <end position="449"/>
    </location>
</feature>
<dbReference type="InterPro" id="IPR051241">
    <property type="entry name" value="DZIP_RILPL"/>
</dbReference>
<dbReference type="PANTHER" id="PTHR21502">
    <property type="entry name" value="ZINC FINGER PROTEIN DZIP1"/>
    <property type="match status" value="1"/>
</dbReference>
<dbReference type="InterPro" id="IPR000626">
    <property type="entry name" value="Ubiquitin-like_dom"/>
</dbReference>
<feature type="region of interest" description="Disordered" evidence="4">
    <location>
        <begin position="1"/>
        <end position="53"/>
    </location>
</feature>
<accession>A0A9W7E7Y0</accession>
<dbReference type="SMART" id="SM00213">
    <property type="entry name" value="UBQ"/>
    <property type="match status" value="1"/>
</dbReference>
<dbReference type="InterPro" id="IPR018247">
    <property type="entry name" value="EF_Hand_1_Ca_BS"/>
</dbReference>
<dbReference type="OrthoDB" id="515971at2759"/>
<evidence type="ECO:0000259" key="6">
    <source>
        <dbReference type="PROSITE" id="PS50222"/>
    </source>
</evidence>
<dbReference type="Pfam" id="PF13815">
    <property type="entry name" value="Dzip-like_N"/>
    <property type="match status" value="1"/>
</dbReference>
<feature type="domain" description="Ubiquitin-like" evidence="5">
    <location>
        <begin position="251"/>
        <end position="325"/>
    </location>
</feature>
<keyword evidence="1" id="KW-0106">Calcium</keyword>
<dbReference type="InterPro" id="IPR029071">
    <property type="entry name" value="Ubiquitin-like_domsf"/>
</dbReference>
<dbReference type="SUPFAM" id="SSF54236">
    <property type="entry name" value="Ubiquitin-like"/>
    <property type="match status" value="1"/>
</dbReference>
<dbReference type="CDD" id="cd17039">
    <property type="entry name" value="Ubl_ubiquitin_like"/>
    <property type="match status" value="1"/>
</dbReference>
<gene>
    <name evidence="7" type="ORF">TrST_g8007</name>
</gene>
<name>A0A9W7E7Y0_9STRA</name>
<dbReference type="PANTHER" id="PTHR21502:SF3">
    <property type="entry name" value="CILIUM ASSEMBLY PROTEIN DZIP1L"/>
    <property type="match status" value="1"/>
</dbReference>
<evidence type="ECO:0000256" key="1">
    <source>
        <dbReference type="ARBA" id="ARBA00022837"/>
    </source>
</evidence>
<dbReference type="InterPro" id="IPR011992">
    <property type="entry name" value="EF-hand-dom_pair"/>
</dbReference>
<evidence type="ECO:0000256" key="2">
    <source>
        <dbReference type="ARBA" id="ARBA00023054"/>
    </source>
</evidence>
<dbReference type="PROSITE" id="PS50053">
    <property type="entry name" value="UBIQUITIN_2"/>
    <property type="match status" value="1"/>
</dbReference>
<dbReference type="SUPFAM" id="SSF47473">
    <property type="entry name" value="EF-hand"/>
    <property type="match status" value="1"/>
</dbReference>
<evidence type="ECO:0008006" key="9">
    <source>
        <dbReference type="Google" id="ProtNLM"/>
    </source>
</evidence>